<dbReference type="AlphaFoldDB" id="A0A3E3E2S3"/>
<keyword evidence="2" id="KW-1133">Transmembrane helix</keyword>
<dbReference type="GO" id="GO:0008745">
    <property type="term" value="F:N-acetylmuramoyl-L-alanine amidase activity"/>
    <property type="evidence" value="ECO:0007669"/>
    <property type="project" value="InterPro"/>
</dbReference>
<name>A0A3E3E2S3_9FIRM</name>
<evidence type="ECO:0000259" key="3">
    <source>
        <dbReference type="SMART" id="SM00646"/>
    </source>
</evidence>
<gene>
    <name evidence="4" type="ORF">DW687_00120</name>
</gene>
<dbReference type="GO" id="GO:0030288">
    <property type="term" value="C:outer membrane-bounded periplasmic space"/>
    <property type="evidence" value="ECO:0007669"/>
    <property type="project" value="TreeGrafter"/>
</dbReference>
<reference evidence="4 5" key="1">
    <citation type="submission" date="2018-08" db="EMBL/GenBank/DDBJ databases">
        <title>A genome reference for cultivated species of the human gut microbiota.</title>
        <authorList>
            <person name="Zou Y."/>
            <person name="Xue W."/>
            <person name="Luo G."/>
        </authorList>
    </citation>
    <scope>NUCLEOTIDE SEQUENCE [LARGE SCALE GENOMIC DNA]</scope>
    <source>
        <strain evidence="4 5">AM25-6</strain>
    </source>
</reference>
<evidence type="ECO:0000313" key="5">
    <source>
        <dbReference type="Proteomes" id="UP000261212"/>
    </source>
</evidence>
<dbReference type="PANTHER" id="PTHR30404:SF0">
    <property type="entry name" value="N-ACETYLMURAMOYL-L-ALANINE AMIDASE AMIC"/>
    <property type="match status" value="1"/>
</dbReference>
<comment type="caution">
    <text evidence="4">The sequence shown here is derived from an EMBL/GenBank/DDBJ whole genome shotgun (WGS) entry which is preliminary data.</text>
</comment>
<feature type="domain" description="MurNAc-LAA" evidence="3">
    <location>
        <begin position="114"/>
        <end position="225"/>
    </location>
</feature>
<sequence length="232" mass="26407">MKKYLYVILSSIIVIVILFGMCFYLLVTTSYVDSSLYILDGKTVCIDPGHGGQDPGKVGTSVNEDKINLAISEELRSILMTMGANVVMTRDSDNGLFEDGSMTWTKKGDMKMRRDIIKESKCDIMISIHMNAHSDNSRGAQVFYLKDHEKSENLAKHIKEELDNTSKYSKHRQIKPRDDLYILKNDNTPSVIVECGFLSEPNEEKLLNDHDYQVQLAKYISLGAVKYFYDIK</sequence>
<dbReference type="SMART" id="SM00646">
    <property type="entry name" value="Ami_3"/>
    <property type="match status" value="1"/>
</dbReference>
<keyword evidence="2" id="KW-0472">Membrane</keyword>
<keyword evidence="2" id="KW-0812">Transmembrane</keyword>
<dbReference type="CDD" id="cd02696">
    <property type="entry name" value="MurNAc-LAA"/>
    <property type="match status" value="1"/>
</dbReference>
<dbReference type="Proteomes" id="UP000261212">
    <property type="component" value="Unassembled WGS sequence"/>
</dbReference>
<protein>
    <submittedName>
        <fullName evidence="4">N-acetylmuramoyl-L-alanine amidase</fullName>
    </submittedName>
</protein>
<proteinExistence type="predicted"/>
<evidence type="ECO:0000313" key="4">
    <source>
        <dbReference type="EMBL" id="RGD75763.1"/>
    </source>
</evidence>
<organism evidence="4 5">
    <name type="scientific">Anaerofustis stercorihominis</name>
    <dbReference type="NCBI Taxonomy" id="214853"/>
    <lineage>
        <taxon>Bacteria</taxon>
        <taxon>Bacillati</taxon>
        <taxon>Bacillota</taxon>
        <taxon>Clostridia</taxon>
        <taxon>Eubacteriales</taxon>
        <taxon>Eubacteriaceae</taxon>
        <taxon>Anaerofustis</taxon>
    </lineage>
</organism>
<feature type="transmembrane region" description="Helical" evidence="2">
    <location>
        <begin position="6"/>
        <end position="27"/>
    </location>
</feature>
<dbReference type="GeneID" id="98000925"/>
<dbReference type="InterPro" id="IPR050695">
    <property type="entry name" value="N-acetylmuramoyl_amidase_3"/>
</dbReference>
<dbReference type="Gene3D" id="3.40.630.40">
    <property type="entry name" value="Zn-dependent exopeptidases"/>
    <property type="match status" value="1"/>
</dbReference>
<evidence type="ECO:0000256" key="2">
    <source>
        <dbReference type="SAM" id="Phobius"/>
    </source>
</evidence>
<keyword evidence="1" id="KW-0378">Hydrolase</keyword>
<dbReference type="SUPFAM" id="SSF53187">
    <property type="entry name" value="Zn-dependent exopeptidases"/>
    <property type="match status" value="1"/>
</dbReference>
<dbReference type="Pfam" id="PF01520">
    <property type="entry name" value="Amidase_3"/>
    <property type="match status" value="1"/>
</dbReference>
<dbReference type="RefSeq" id="WP_007050641.1">
    <property type="nucleotide sequence ID" value="NZ_CABKNJ010000001.1"/>
</dbReference>
<dbReference type="PANTHER" id="PTHR30404">
    <property type="entry name" value="N-ACETYLMURAMOYL-L-ALANINE AMIDASE"/>
    <property type="match status" value="1"/>
</dbReference>
<accession>A0A3E3E2S3</accession>
<dbReference type="EMBL" id="QUSM01000001">
    <property type="protein sequence ID" value="RGD75763.1"/>
    <property type="molecule type" value="Genomic_DNA"/>
</dbReference>
<dbReference type="GO" id="GO:0009253">
    <property type="term" value="P:peptidoglycan catabolic process"/>
    <property type="evidence" value="ECO:0007669"/>
    <property type="project" value="InterPro"/>
</dbReference>
<dbReference type="InterPro" id="IPR002508">
    <property type="entry name" value="MurNAc-LAA_cat"/>
</dbReference>
<evidence type="ECO:0000256" key="1">
    <source>
        <dbReference type="ARBA" id="ARBA00022801"/>
    </source>
</evidence>